<dbReference type="PIRSF" id="PIRSF015558">
    <property type="entry name" value="Txn_reg_DeoR_prd"/>
    <property type="match status" value="1"/>
</dbReference>
<gene>
    <name evidence="4" type="ORF">AAC691_00325</name>
</gene>
<dbReference type="Proteomes" id="UP001449795">
    <property type="component" value="Chromosome"/>
</dbReference>
<dbReference type="InterPro" id="IPR059019">
    <property type="entry name" value="WHD_CapW"/>
</dbReference>
<feature type="domain" description="WYL" evidence="1">
    <location>
        <begin position="125"/>
        <end position="192"/>
    </location>
</feature>
<reference evidence="4 5" key="1">
    <citation type="submission" date="2024-04" db="EMBL/GenBank/DDBJ databases">
        <title>Complete genome sequence of Nguyenibacter vanlangesis HBCM-1154, a strain capable of nitrogen fixation, IAA production, and phosphorus solubilization isolated from sugarcane soil.</title>
        <authorList>
            <person name="MY HANH P."/>
        </authorList>
    </citation>
    <scope>NUCLEOTIDE SEQUENCE [LARGE SCALE GENOMIC DNA]</scope>
    <source>
        <strain evidence="4 5">HBCM 1154</strain>
    </source>
</reference>
<sequence length="306" mass="34366">MNDERTALRWNVERRLNFIELRLYWEGRINRADLVDFFGISVPQASQDLARYDELAPGNLSYDKNAKTYVAGPDFAPVISAPSADGYLAQLRSLATGGLAAGESWIGRPPSFVGAPRLRRVYDREVLRRLVHCIQDRLELDALYLSFTDDTPSIRRIAPHALGFDGQRWHVRAFCFRTVSFREFVIGRLEQLGEPQPTAARPEWDLEWSVQVNLCLTANPRLPKNMRAAVEHDHGMQDGKVEVPLSVCSSYYLESQLNLDLDPEHIPVRRQQLVLLNREELTEARTAAKAGTAALVAAAGLTAIAS</sequence>
<dbReference type="Pfam" id="PF26109">
    <property type="entry name" value="WHD_BrxR"/>
    <property type="match status" value="1"/>
</dbReference>
<dbReference type="Pfam" id="PF26107">
    <property type="entry name" value="BrxR_CTD"/>
    <property type="match status" value="1"/>
</dbReference>
<evidence type="ECO:0000259" key="1">
    <source>
        <dbReference type="Pfam" id="PF13280"/>
    </source>
</evidence>
<protein>
    <submittedName>
        <fullName evidence="4">WYL domain-containing protein</fullName>
    </submittedName>
</protein>
<organism evidence="4 5">
    <name type="scientific">Nguyenibacter vanlangensis</name>
    <dbReference type="NCBI Taxonomy" id="1216886"/>
    <lineage>
        <taxon>Bacteria</taxon>
        <taxon>Pseudomonadati</taxon>
        <taxon>Pseudomonadota</taxon>
        <taxon>Alphaproteobacteria</taxon>
        <taxon>Acetobacterales</taxon>
        <taxon>Acetobacteraceae</taxon>
        <taxon>Nguyenibacter</taxon>
    </lineage>
</organism>
<dbReference type="InterPro" id="IPR026881">
    <property type="entry name" value="WYL_dom"/>
</dbReference>
<feature type="domain" description="DNA-binding transcriptional repressor CapW C-terminal dimerisation" evidence="2">
    <location>
        <begin position="212"/>
        <end position="281"/>
    </location>
</feature>
<evidence type="ECO:0000313" key="5">
    <source>
        <dbReference type="Proteomes" id="UP001449795"/>
    </source>
</evidence>
<dbReference type="PROSITE" id="PS52050">
    <property type="entry name" value="WYL"/>
    <property type="match status" value="1"/>
</dbReference>
<dbReference type="Pfam" id="PF13280">
    <property type="entry name" value="WYL"/>
    <property type="match status" value="1"/>
</dbReference>
<dbReference type="InterPro" id="IPR059020">
    <property type="entry name" value="CapW_CTD"/>
</dbReference>
<evidence type="ECO:0000313" key="4">
    <source>
        <dbReference type="EMBL" id="XAE42972.1"/>
    </source>
</evidence>
<name>A0ABZ3D636_9PROT</name>
<dbReference type="RefSeq" id="WP_342628574.1">
    <property type="nucleotide sequence ID" value="NZ_CP152276.1"/>
</dbReference>
<dbReference type="InterPro" id="IPR016634">
    <property type="entry name" value="CapW-like"/>
</dbReference>
<accession>A0ABZ3D636</accession>
<keyword evidence="5" id="KW-1185">Reference proteome</keyword>
<proteinExistence type="predicted"/>
<evidence type="ECO:0000259" key="3">
    <source>
        <dbReference type="Pfam" id="PF26109"/>
    </source>
</evidence>
<evidence type="ECO:0000259" key="2">
    <source>
        <dbReference type="Pfam" id="PF26107"/>
    </source>
</evidence>
<dbReference type="EMBL" id="CP152276">
    <property type="protein sequence ID" value="XAE42972.1"/>
    <property type="molecule type" value="Genomic_DNA"/>
</dbReference>
<feature type="domain" description="DNA-binding transcriptional repressor CapW winged helix-turn-helix" evidence="3">
    <location>
        <begin position="11"/>
        <end position="92"/>
    </location>
</feature>